<protein>
    <recommendedName>
        <fullName evidence="4">Flagella basal body P-ring formation protein FlgA</fullName>
    </recommendedName>
</protein>
<keyword evidence="6" id="KW-0966">Cell projection</keyword>
<evidence type="ECO:0000256" key="4">
    <source>
        <dbReference type="RuleBase" id="RU362063"/>
    </source>
</evidence>
<accession>F7ZIA4</accession>
<dbReference type="AlphaFoldDB" id="F7ZIA4"/>
<keyword evidence="7" id="KW-1185">Reference proteome</keyword>
<organism evidence="6 7">
    <name type="scientific">Roseobacter litoralis (strain ATCC 49566 / DSM 6996 / JCM 21268 / NBRC 15278 / OCh 149)</name>
    <dbReference type="NCBI Taxonomy" id="391595"/>
    <lineage>
        <taxon>Bacteria</taxon>
        <taxon>Pseudomonadati</taxon>
        <taxon>Pseudomonadota</taxon>
        <taxon>Alphaproteobacteria</taxon>
        <taxon>Rhodobacterales</taxon>
        <taxon>Roseobacteraceae</taxon>
        <taxon>Roseobacter</taxon>
    </lineage>
</organism>
<dbReference type="PANTHER" id="PTHR36307">
    <property type="entry name" value="FLAGELLA BASAL BODY P-RING FORMATION PROTEIN FLGA"/>
    <property type="match status" value="1"/>
</dbReference>
<dbReference type="GO" id="GO:0042597">
    <property type="term" value="C:periplasmic space"/>
    <property type="evidence" value="ECO:0007669"/>
    <property type="project" value="UniProtKB-SubCell"/>
</dbReference>
<dbReference type="HOGENOM" id="CLU_131516_2_0_5"/>
<evidence type="ECO:0000256" key="1">
    <source>
        <dbReference type="ARBA" id="ARBA00004418"/>
    </source>
</evidence>
<feature type="signal peptide" evidence="4">
    <location>
        <begin position="1"/>
        <end position="19"/>
    </location>
</feature>
<dbReference type="NCBIfam" id="TIGR03170">
    <property type="entry name" value="flgA_cterm"/>
    <property type="match status" value="1"/>
</dbReference>
<dbReference type="eggNOG" id="COG1261">
    <property type="taxonomic scope" value="Bacteria"/>
</dbReference>
<proteinExistence type="inferred from homology"/>
<dbReference type="CDD" id="cd11614">
    <property type="entry name" value="SAF_CpaB_FlgA_like"/>
    <property type="match status" value="1"/>
</dbReference>
<dbReference type="InterPro" id="IPR039246">
    <property type="entry name" value="Flagellar_FlgA"/>
</dbReference>
<comment type="subcellular location">
    <subcellularLocation>
        <location evidence="1 4">Periplasm</location>
    </subcellularLocation>
</comment>
<keyword evidence="2 4" id="KW-0732">Signal</keyword>
<dbReference type="Pfam" id="PF13144">
    <property type="entry name" value="ChapFlgA"/>
    <property type="match status" value="1"/>
</dbReference>
<dbReference type="SMART" id="SM00858">
    <property type="entry name" value="SAF"/>
    <property type="match status" value="1"/>
</dbReference>
<dbReference type="OrthoDB" id="7619725at2"/>
<dbReference type="Gene3D" id="2.30.30.760">
    <property type="match status" value="1"/>
</dbReference>
<evidence type="ECO:0000256" key="2">
    <source>
        <dbReference type="ARBA" id="ARBA00022729"/>
    </source>
</evidence>
<keyword evidence="4" id="KW-1005">Bacterial flagellum biogenesis</keyword>
<dbReference type="InterPro" id="IPR017585">
    <property type="entry name" value="SAF_FlgA"/>
</dbReference>
<gene>
    <name evidence="6" type="primary">flgA</name>
    <name evidence="6" type="ordered locus">RLO149_c043440</name>
</gene>
<keyword evidence="3 4" id="KW-0574">Periplasm</keyword>
<keyword evidence="6" id="KW-0282">Flagellum</keyword>
<name>F7ZIA4_ROSLO</name>
<sequence>MIRFALISWLVCSPFFVFAEVVVPAKTIRANATISASDITLKPIKNENAYSLMADVVGQEARTTLYAGRPILFDDVGPPAIVSRNQIVLLSYQSSGLKILTEGRALQRGGVGDRVRIMNLDSRATLFGQVQADGSIRVSN</sequence>
<reference evidence="6 7" key="1">
    <citation type="journal article" date="2011" name="BMC Genomics">
        <title>Comparative genome analysis and genome-guided physiological analysis of Roseobacter litoralis.</title>
        <authorList>
            <person name="Kalhoefer D."/>
            <person name="Thole S."/>
            <person name="Voget S."/>
            <person name="Lehmann R."/>
            <person name="Liesegang H."/>
            <person name="Wollher A."/>
            <person name="Daniel R."/>
            <person name="Simon M."/>
            <person name="Brinkhoff T."/>
        </authorList>
    </citation>
    <scope>NUCLEOTIDE SEQUENCE [LARGE SCALE GENOMIC DNA]</scope>
    <source>
        <strain evidence="7">ATCC 49566 / DSM 6996 / JCM 21268 / NBRC 15278 / OCh 149</strain>
    </source>
</reference>
<feature type="domain" description="SAF" evidence="5">
    <location>
        <begin position="19"/>
        <end position="77"/>
    </location>
</feature>
<comment type="similarity">
    <text evidence="4">Belongs to the FlgA family.</text>
</comment>
<dbReference type="Gene3D" id="3.90.1210.10">
    <property type="entry name" value="Antifreeze-like/N-acetylneuraminic acid synthase C-terminal domain"/>
    <property type="match status" value="1"/>
</dbReference>
<dbReference type="KEGG" id="rli:RLO149_c043440"/>
<evidence type="ECO:0000313" key="6">
    <source>
        <dbReference type="EMBL" id="AEI96240.1"/>
    </source>
</evidence>
<evidence type="ECO:0000256" key="3">
    <source>
        <dbReference type="ARBA" id="ARBA00022764"/>
    </source>
</evidence>
<dbReference type="EMBL" id="CP002623">
    <property type="protein sequence ID" value="AEI96240.1"/>
    <property type="molecule type" value="Genomic_DNA"/>
</dbReference>
<dbReference type="Proteomes" id="UP000001353">
    <property type="component" value="Chromosome"/>
</dbReference>
<evidence type="ECO:0000313" key="7">
    <source>
        <dbReference type="Proteomes" id="UP000001353"/>
    </source>
</evidence>
<dbReference type="PANTHER" id="PTHR36307:SF1">
    <property type="entry name" value="FLAGELLA BASAL BODY P-RING FORMATION PROTEIN FLGA"/>
    <property type="match status" value="1"/>
</dbReference>
<comment type="function">
    <text evidence="4">Involved in the assembly process of the P-ring formation. It may associate with FlgF on the rod constituting a structure essential for the P-ring assembly or may act as a modulator protein for the P-ring assembly.</text>
</comment>
<dbReference type="STRING" id="391595.RLO149_c043440"/>
<dbReference type="RefSeq" id="WP_013964117.1">
    <property type="nucleotide sequence ID" value="NC_015730.1"/>
</dbReference>
<dbReference type="InterPro" id="IPR013974">
    <property type="entry name" value="SAF"/>
</dbReference>
<evidence type="ECO:0000259" key="5">
    <source>
        <dbReference type="SMART" id="SM00858"/>
    </source>
</evidence>
<keyword evidence="6" id="KW-0969">Cilium</keyword>
<dbReference type="GO" id="GO:0044780">
    <property type="term" value="P:bacterial-type flagellum assembly"/>
    <property type="evidence" value="ECO:0007669"/>
    <property type="project" value="InterPro"/>
</dbReference>
<feature type="chain" id="PRO_5005130379" description="Flagella basal body P-ring formation protein FlgA" evidence="4">
    <location>
        <begin position="20"/>
        <end position="140"/>
    </location>
</feature>